<accession>A0ACB8VU80</accession>
<evidence type="ECO:0000313" key="1">
    <source>
        <dbReference type="EMBL" id="KAI3359270.1"/>
    </source>
</evidence>
<gene>
    <name evidence="1" type="ORF">L3Q82_002787</name>
</gene>
<organism evidence="1 2">
    <name type="scientific">Scortum barcoo</name>
    <name type="common">barcoo grunter</name>
    <dbReference type="NCBI Taxonomy" id="214431"/>
    <lineage>
        <taxon>Eukaryota</taxon>
        <taxon>Metazoa</taxon>
        <taxon>Chordata</taxon>
        <taxon>Craniata</taxon>
        <taxon>Vertebrata</taxon>
        <taxon>Euteleostomi</taxon>
        <taxon>Actinopterygii</taxon>
        <taxon>Neopterygii</taxon>
        <taxon>Teleostei</taxon>
        <taxon>Neoteleostei</taxon>
        <taxon>Acanthomorphata</taxon>
        <taxon>Eupercaria</taxon>
        <taxon>Centrarchiformes</taxon>
        <taxon>Terapontoidei</taxon>
        <taxon>Terapontidae</taxon>
        <taxon>Scortum</taxon>
    </lineage>
</organism>
<protein>
    <submittedName>
        <fullName evidence="1">Uncharacterized protein</fullName>
    </submittedName>
</protein>
<keyword evidence="2" id="KW-1185">Reference proteome</keyword>
<comment type="caution">
    <text evidence="1">The sequence shown here is derived from an EMBL/GenBank/DDBJ whole genome shotgun (WGS) entry which is preliminary data.</text>
</comment>
<evidence type="ECO:0000313" key="2">
    <source>
        <dbReference type="Proteomes" id="UP000831701"/>
    </source>
</evidence>
<sequence>MNSRLNISKTGDKESAYSCVVEHESSEMPFKSTIKDVFATVTYSKPTATLLQGSGELVCLVFDFSPGSINITWILEHTKELLDYNTSEPQRGPNGKFSIRSHLHLAQGIWLPGQVLTCRVTHADTTLSLNITKPDISEDCHFFDAIMHADVSQEIEVESWSTASRQAQMGLLMPLLVPHRSWSHLSLDFVTGLPPCKGFTTMLTVVDCFSKMVHFILLLKLPTAKEAAQVMIQQTSVASTASLRYLFLYVGCVDLLHCDGAFDYWGKGTMVTVTSATSRGPTVFPLMQCGSGAADTVTLGCLATGFTPPSLTYAWTKSGTALPDFIQYPAVQKDDSYTGVSQIRVRRQDLEYEAIIECTVTHAAGTDTCNFSRRGGEIYLPPTLKVLAPSDEQSEASFSCFAKDFSINHFKITWLKNDVEISDNFYITMPSMERTAANGTKMYSAASFLTFPSSGWTPDTKVTCEFEGRGENGPYSVNSSVTNTIEPGPCSGCREADVDVKITGPKMEDLFLMQRPVIVCEVKVNKPHIERIYWEYQNGNGVAHASRNDTKGVGSFSLPLEIEYDEWNQGVKFNCIVEHSEWIEPLKTPYERNIEPRIISPNISLYPVWEGDFRASAVRLICTISGFFPDSLSVNWQQNDQDINIPRIDTKLRSVDEAGKTFSLSSEIEPNLKQWTDGSSFTCKSIHKRQGI</sequence>
<reference evidence="1" key="1">
    <citation type="submission" date="2022-04" db="EMBL/GenBank/DDBJ databases">
        <title>Jade perch genome.</title>
        <authorList>
            <person name="Chao B."/>
        </authorList>
    </citation>
    <scope>NUCLEOTIDE SEQUENCE</scope>
    <source>
        <strain evidence="1">CB-2022</strain>
    </source>
</reference>
<proteinExistence type="predicted"/>
<dbReference type="Proteomes" id="UP000831701">
    <property type="component" value="Chromosome 17"/>
</dbReference>
<dbReference type="EMBL" id="CM041547">
    <property type="protein sequence ID" value="KAI3359270.1"/>
    <property type="molecule type" value="Genomic_DNA"/>
</dbReference>
<name>A0ACB8VU80_9TELE</name>